<reference evidence="2 3" key="1">
    <citation type="submission" date="2023-01" db="EMBL/GenBank/DDBJ databases">
        <authorList>
            <person name="Whitehead M."/>
        </authorList>
    </citation>
    <scope>NUCLEOTIDE SEQUENCE [LARGE SCALE GENOMIC DNA]</scope>
</reference>
<dbReference type="Proteomes" id="UP001160148">
    <property type="component" value="Unassembled WGS sequence"/>
</dbReference>
<evidence type="ECO:0000313" key="3">
    <source>
        <dbReference type="Proteomes" id="UP001160148"/>
    </source>
</evidence>
<dbReference type="EMBL" id="CARXXK010000004">
    <property type="protein sequence ID" value="CAI6366164.1"/>
    <property type="molecule type" value="Genomic_DNA"/>
</dbReference>
<sequence>MDKEIIDLTLSDDEADEPTPSTKEERELAERVDAVQYPLLSPVDSELIEEAILLRNQSQEAIMFKLRQQSQPKK</sequence>
<feature type="region of interest" description="Disordered" evidence="1">
    <location>
        <begin position="1"/>
        <end position="28"/>
    </location>
</feature>
<evidence type="ECO:0000256" key="1">
    <source>
        <dbReference type="SAM" id="MobiDB-lite"/>
    </source>
</evidence>
<keyword evidence="3" id="KW-1185">Reference proteome</keyword>
<dbReference type="AlphaFoldDB" id="A0AAV0XCI1"/>
<protein>
    <submittedName>
        <fullName evidence="2">Uncharacterized protein</fullName>
    </submittedName>
</protein>
<accession>A0AAV0XCI1</accession>
<gene>
    <name evidence="2" type="ORF">MEUPH1_LOCUS20781</name>
</gene>
<organism evidence="2 3">
    <name type="scientific">Macrosiphum euphorbiae</name>
    <name type="common">potato aphid</name>
    <dbReference type="NCBI Taxonomy" id="13131"/>
    <lineage>
        <taxon>Eukaryota</taxon>
        <taxon>Metazoa</taxon>
        <taxon>Ecdysozoa</taxon>
        <taxon>Arthropoda</taxon>
        <taxon>Hexapoda</taxon>
        <taxon>Insecta</taxon>
        <taxon>Pterygota</taxon>
        <taxon>Neoptera</taxon>
        <taxon>Paraneoptera</taxon>
        <taxon>Hemiptera</taxon>
        <taxon>Sternorrhyncha</taxon>
        <taxon>Aphidomorpha</taxon>
        <taxon>Aphidoidea</taxon>
        <taxon>Aphididae</taxon>
        <taxon>Macrosiphini</taxon>
        <taxon>Macrosiphum</taxon>
    </lineage>
</organism>
<name>A0AAV0XCI1_9HEMI</name>
<comment type="caution">
    <text evidence="2">The sequence shown here is derived from an EMBL/GenBank/DDBJ whole genome shotgun (WGS) entry which is preliminary data.</text>
</comment>
<evidence type="ECO:0000313" key="2">
    <source>
        <dbReference type="EMBL" id="CAI6366164.1"/>
    </source>
</evidence>
<proteinExistence type="predicted"/>